<dbReference type="InterPro" id="IPR001509">
    <property type="entry name" value="Epimerase_deHydtase"/>
</dbReference>
<evidence type="ECO:0000259" key="6">
    <source>
        <dbReference type="Pfam" id="PF01370"/>
    </source>
</evidence>
<comment type="caution">
    <text evidence="7">The sequence shown here is derived from an EMBL/GenBank/DDBJ whole genome shotgun (WGS) entry which is preliminary data.</text>
</comment>
<feature type="domain" description="NAD-dependent epimerase/dehydratase" evidence="6">
    <location>
        <begin position="23"/>
        <end position="93"/>
    </location>
</feature>
<dbReference type="GO" id="GO:0070403">
    <property type="term" value="F:NAD+ binding"/>
    <property type="evidence" value="ECO:0007669"/>
    <property type="project" value="InterPro"/>
</dbReference>
<reference evidence="7 8" key="1">
    <citation type="journal article" date="2015" name="Nature">
        <title>rRNA introns, odd ribosomes, and small enigmatic genomes across a large radiation of phyla.</title>
        <authorList>
            <person name="Brown C.T."/>
            <person name="Hug L.A."/>
            <person name="Thomas B.C."/>
            <person name="Sharon I."/>
            <person name="Castelle C.J."/>
            <person name="Singh A."/>
            <person name="Wilkins M.J."/>
            <person name="Williams K.H."/>
            <person name="Banfield J.F."/>
        </authorList>
    </citation>
    <scope>NUCLEOTIDE SEQUENCE [LARGE SCALE GENOMIC DNA]</scope>
</reference>
<keyword evidence="2" id="KW-0210">Decarboxylase</keyword>
<keyword evidence="5" id="KW-0812">Transmembrane</keyword>
<dbReference type="EMBL" id="LBYB01000009">
    <property type="protein sequence ID" value="KKR41558.1"/>
    <property type="molecule type" value="Genomic_DNA"/>
</dbReference>
<organism evidence="7 8">
    <name type="scientific">Candidatus Daviesbacteria bacterium GW2011_GWC2_40_12</name>
    <dbReference type="NCBI Taxonomy" id="1618431"/>
    <lineage>
        <taxon>Bacteria</taxon>
        <taxon>Candidatus Daviesiibacteriota</taxon>
    </lineage>
</organism>
<dbReference type="Pfam" id="PF13196">
    <property type="entry name" value="DUF4012"/>
    <property type="match status" value="1"/>
</dbReference>
<keyword evidence="4" id="KW-0456">Lyase</keyword>
<dbReference type="InterPro" id="IPR036291">
    <property type="entry name" value="NAD(P)-bd_dom_sf"/>
</dbReference>
<dbReference type="InterPro" id="IPR044516">
    <property type="entry name" value="UXS-like"/>
</dbReference>
<dbReference type="Pfam" id="PF01370">
    <property type="entry name" value="Epimerase"/>
    <property type="match status" value="1"/>
</dbReference>
<proteinExistence type="predicted"/>
<feature type="transmembrane region" description="Helical" evidence="5">
    <location>
        <begin position="20"/>
        <end position="41"/>
    </location>
</feature>
<dbReference type="GO" id="GO:0005737">
    <property type="term" value="C:cytoplasm"/>
    <property type="evidence" value="ECO:0007669"/>
    <property type="project" value="TreeGrafter"/>
</dbReference>
<evidence type="ECO:0000256" key="5">
    <source>
        <dbReference type="SAM" id="Phobius"/>
    </source>
</evidence>
<dbReference type="PATRIC" id="fig|1618431.3.peg.999"/>
<dbReference type="SUPFAM" id="SSF51735">
    <property type="entry name" value="NAD(P)-binding Rossmann-fold domains"/>
    <property type="match status" value="1"/>
</dbReference>
<dbReference type="Proteomes" id="UP000034881">
    <property type="component" value="Unassembled WGS sequence"/>
</dbReference>
<evidence type="ECO:0000256" key="1">
    <source>
        <dbReference type="ARBA" id="ARBA00001911"/>
    </source>
</evidence>
<keyword evidence="3" id="KW-0520">NAD</keyword>
<dbReference type="GO" id="GO:0048040">
    <property type="term" value="F:UDP-glucuronate decarboxylase activity"/>
    <property type="evidence" value="ECO:0007669"/>
    <property type="project" value="TreeGrafter"/>
</dbReference>
<evidence type="ECO:0000256" key="3">
    <source>
        <dbReference type="ARBA" id="ARBA00023027"/>
    </source>
</evidence>
<dbReference type="InterPro" id="IPR025101">
    <property type="entry name" value="DUF4012"/>
</dbReference>
<name>A0A0G0QN24_9BACT</name>
<comment type="cofactor">
    <cofactor evidence="1">
        <name>NAD(+)</name>
        <dbReference type="ChEBI" id="CHEBI:57540"/>
    </cofactor>
</comment>
<keyword evidence="5" id="KW-0472">Membrane</keyword>
<dbReference type="Gene3D" id="3.40.50.720">
    <property type="entry name" value="NAD(P)-binding Rossmann-like Domain"/>
    <property type="match status" value="1"/>
</dbReference>
<sequence>MGDLEENINKKNSILLSRNTPVALVVGAAGFLGSHLVDALLNKNIQVVGVDDLTNGQQKNLQTAVQDKNFHLLIESADNLDLDLVRLDYIFIASGKQGGLDKVLNFFKKYRSRCLFISSIDLYEKQDDEKLAWLESFEKKLAKFASEHNLNARILRLGPVYGPRMDFKDKEPLVKLIQQALTDDLNSDVSLEFSSRALYCKDAIDLAIRTIFAGATSQKIFDGVLKAPVKVSEVKQVLMDPVWYENKGFSPTELPPWPTPNLEKSIKSLNWQPKSNLVSALRETLSYFKDNEIEIPKNEKEDVKPESPKADDGWKEDKKEQLEALKLKKTIPDIPKIKTKKGSDKIKFFPSLSKIYLLVAVGLVTYALVWPLFVLGWGVITFRYEMGESFKNLEKGEFESSLANINKAGVGVEAVKSVLDSLEPVRKTGVLNKQFELKDDLLNLSFLSVNSARSAILGTGSLLQGLKAVTGELTASPSGYFNSAQVELASAGKDLAKAQTLLQNNKFDGNITKTFTKLTQMSQLVERARALSVLLPALVAADGSAPKNYLILLQNNMELRPTGGFIGSFAKVSFEGGKLKKLDVNDSYAIDGQLGIHVEPPKEIKEDLGQKDWFMRDSNWEPDFPTSARQAEWFYTKETGERVDGVIALDISAMEKLIDSIGALNLSDYKEKITGENLFERAITHAEMGFFPGSSAKKSFLTALANEVFNKIFFLPQNNWPGIISALGRSLDEKHVGVYLNDPKMFSYIASQNWTHALPRQSSSSGDFLSLVEANLGANKVNYYLDRSYNLETVVGKEGEIKHRMRISYINRSPSDTFPAGTYKNRMRIYLPIGAKMTRALWGEADITKKMTGFSDYGRAGYSLLMELAPREQKTLVLDYTVPVKVEFKEDIATYRLDIIKQMGLLTDPFVWTISYPISYQLVSDAVKKIGPQQYSISTDLSRDRSFEVKFKK</sequence>
<keyword evidence="5" id="KW-1133">Transmembrane helix</keyword>
<dbReference type="PANTHER" id="PTHR43078:SF6">
    <property type="entry name" value="UDP-GLUCURONIC ACID DECARBOXYLASE 1"/>
    <property type="match status" value="1"/>
</dbReference>
<evidence type="ECO:0000256" key="4">
    <source>
        <dbReference type="ARBA" id="ARBA00023239"/>
    </source>
</evidence>
<evidence type="ECO:0000313" key="8">
    <source>
        <dbReference type="Proteomes" id="UP000034881"/>
    </source>
</evidence>
<accession>A0A0G0QN24</accession>
<dbReference type="GO" id="GO:0042732">
    <property type="term" value="P:D-xylose metabolic process"/>
    <property type="evidence" value="ECO:0007669"/>
    <property type="project" value="InterPro"/>
</dbReference>
<evidence type="ECO:0000256" key="2">
    <source>
        <dbReference type="ARBA" id="ARBA00022793"/>
    </source>
</evidence>
<dbReference type="PANTHER" id="PTHR43078">
    <property type="entry name" value="UDP-GLUCURONIC ACID DECARBOXYLASE-RELATED"/>
    <property type="match status" value="1"/>
</dbReference>
<evidence type="ECO:0000313" key="7">
    <source>
        <dbReference type="EMBL" id="KKR41558.1"/>
    </source>
</evidence>
<gene>
    <name evidence="7" type="ORF">UT77_C0009G0016</name>
</gene>
<protein>
    <recommendedName>
        <fullName evidence="6">NAD-dependent epimerase/dehydratase domain-containing protein</fullName>
    </recommendedName>
</protein>
<dbReference type="AlphaFoldDB" id="A0A0G0QN24"/>
<feature type="transmembrane region" description="Helical" evidence="5">
    <location>
        <begin position="355"/>
        <end position="380"/>
    </location>
</feature>